<dbReference type="InterPro" id="IPR013149">
    <property type="entry name" value="ADH-like_C"/>
</dbReference>
<dbReference type="GO" id="GO:0046872">
    <property type="term" value="F:metal ion binding"/>
    <property type="evidence" value="ECO:0007669"/>
    <property type="project" value="UniProtKB-KW"/>
</dbReference>
<accession>A0A6B1DS42</accession>
<evidence type="ECO:0000256" key="5">
    <source>
        <dbReference type="ARBA" id="ARBA00023002"/>
    </source>
</evidence>
<feature type="domain" description="Alcohol dehydrogenase-like C-terminal" evidence="6">
    <location>
        <begin position="187"/>
        <end position="300"/>
    </location>
</feature>
<comment type="similarity">
    <text evidence="2">Belongs to the zinc-containing alcohol dehydrogenase family.</text>
</comment>
<reference evidence="7" key="1">
    <citation type="submission" date="2019-09" db="EMBL/GenBank/DDBJ databases">
        <title>Characterisation of the sponge microbiome using genome-centric metagenomics.</title>
        <authorList>
            <person name="Engelberts J.P."/>
            <person name="Robbins S.J."/>
            <person name="De Goeij J.M."/>
            <person name="Aranda M."/>
            <person name="Bell S.C."/>
            <person name="Webster N.S."/>
        </authorList>
    </citation>
    <scope>NUCLEOTIDE SEQUENCE</scope>
    <source>
        <strain evidence="7">SB0662_bin_9</strain>
    </source>
</reference>
<dbReference type="PANTHER" id="PTHR43350">
    <property type="entry name" value="NAD-DEPENDENT ALCOHOL DEHYDROGENASE"/>
    <property type="match status" value="1"/>
</dbReference>
<evidence type="ECO:0000256" key="1">
    <source>
        <dbReference type="ARBA" id="ARBA00001947"/>
    </source>
</evidence>
<dbReference type="GO" id="GO:0016491">
    <property type="term" value="F:oxidoreductase activity"/>
    <property type="evidence" value="ECO:0007669"/>
    <property type="project" value="UniProtKB-KW"/>
</dbReference>
<dbReference type="Pfam" id="PF00107">
    <property type="entry name" value="ADH_zinc_N"/>
    <property type="match status" value="1"/>
</dbReference>
<dbReference type="Gene3D" id="3.90.180.10">
    <property type="entry name" value="Medium-chain alcohol dehydrogenases, catalytic domain"/>
    <property type="match status" value="2"/>
</dbReference>
<dbReference type="CDD" id="cd08255">
    <property type="entry name" value="2-desacetyl-2-hydroxyethyl_bacteriochlorophyllide_like"/>
    <property type="match status" value="1"/>
</dbReference>
<comment type="cofactor">
    <cofactor evidence="1">
        <name>Zn(2+)</name>
        <dbReference type="ChEBI" id="CHEBI:29105"/>
    </cofactor>
</comment>
<evidence type="ECO:0000256" key="4">
    <source>
        <dbReference type="ARBA" id="ARBA00022833"/>
    </source>
</evidence>
<keyword evidence="3" id="KW-0479">Metal-binding</keyword>
<keyword evidence="5" id="KW-0560">Oxidoreductase</keyword>
<dbReference type="PANTHER" id="PTHR43350:SF19">
    <property type="entry name" value="D-GULOSIDE 3-DEHYDROGENASE"/>
    <property type="match status" value="1"/>
</dbReference>
<proteinExistence type="inferred from homology"/>
<name>A0A6B1DS42_9CHLR</name>
<dbReference type="SUPFAM" id="SSF50129">
    <property type="entry name" value="GroES-like"/>
    <property type="match status" value="1"/>
</dbReference>
<evidence type="ECO:0000259" key="6">
    <source>
        <dbReference type="Pfam" id="PF00107"/>
    </source>
</evidence>
<keyword evidence="4" id="KW-0862">Zinc</keyword>
<sequence>MPLQKRRRSARIWLRYSALIVPGLRHGPGCYAHPEPASPARALNTQVRFTAPGVAELVHSDLPVCAPNQLLVRAVASLISPGTERAFLLGLENTARNYPMGAGYSMVAEVIEVGAEVSGWAEGDRLAVPIEHQRIAAVRPQHCTPVPDDLASEQACFFFMAAIALQGVRKARIELGEGVATLGAGIIGLLAMQWAKLNGAVPALTLDVDDTRLELARNLGADAALQMQGDYLDRIAALCDGGKPQVVVDATGHPAAVTSAFDIIAHHGRLVLLGSTRGNTSDVNFYRDVHKTGLTLIGAHNSVRPVADSSPGYWTLADDHRLVLRCLAAGRLRVAGLATHRFAWEDAPAAYAELTAWNPETLGLILNWAD</sequence>
<dbReference type="AlphaFoldDB" id="A0A6B1DS42"/>
<evidence type="ECO:0000256" key="3">
    <source>
        <dbReference type="ARBA" id="ARBA00022723"/>
    </source>
</evidence>
<dbReference type="InterPro" id="IPR011032">
    <property type="entry name" value="GroES-like_sf"/>
</dbReference>
<dbReference type="EMBL" id="VXPY01000041">
    <property type="protein sequence ID" value="MYD90011.1"/>
    <property type="molecule type" value="Genomic_DNA"/>
</dbReference>
<protein>
    <submittedName>
        <fullName evidence="7">Zinc-binding dehydrogenase</fullName>
    </submittedName>
</protein>
<organism evidence="7">
    <name type="scientific">Caldilineaceae bacterium SB0662_bin_9</name>
    <dbReference type="NCBI Taxonomy" id="2605258"/>
    <lineage>
        <taxon>Bacteria</taxon>
        <taxon>Bacillati</taxon>
        <taxon>Chloroflexota</taxon>
        <taxon>Caldilineae</taxon>
        <taxon>Caldilineales</taxon>
        <taxon>Caldilineaceae</taxon>
    </lineage>
</organism>
<dbReference type="Gene3D" id="3.40.50.720">
    <property type="entry name" value="NAD(P)-binding Rossmann-like Domain"/>
    <property type="match status" value="1"/>
</dbReference>
<evidence type="ECO:0000256" key="2">
    <source>
        <dbReference type="ARBA" id="ARBA00008072"/>
    </source>
</evidence>
<evidence type="ECO:0000313" key="7">
    <source>
        <dbReference type="EMBL" id="MYD90011.1"/>
    </source>
</evidence>
<dbReference type="InterPro" id="IPR036291">
    <property type="entry name" value="NAD(P)-bd_dom_sf"/>
</dbReference>
<dbReference type="SUPFAM" id="SSF51735">
    <property type="entry name" value="NAD(P)-binding Rossmann-fold domains"/>
    <property type="match status" value="1"/>
</dbReference>
<gene>
    <name evidence="7" type="ORF">F4Y08_06685</name>
</gene>
<comment type="caution">
    <text evidence="7">The sequence shown here is derived from an EMBL/GenBank/DDBJ whole genome shotgun (WGS) entry which is preliminary data.</text>
</comment>